<proteinExistence type="inferred from homology"/>
<evidence type="ECO:0000259" key="3">
    <source>
        <dbReference type="Pfam" id="PF05970"/>
    </source>
</evidence>
<keyword evidence="1" id="KW-0347">Helicase</keyword>
<gene>
    <name evidence="4" type="ORF">PsYK624_164360</name>
</gene>
<keyword evidence="1" id="KW-0378">Hydrolase</keyword>
<feature type="region of interest" description="Disordered" evidence="2">
    <location>
        <begin position="79"/>
        <end position="98"/>
    </location>
</feature>
<dbReference type="GO" id="GO:0016787">
    <property type="term" value="F:hydrolase activity"/>
    <property type="evidence" value="ECO:0007669"/>
    <property type="project" value="UniProtKB-KW"/>
</dbReference>
<comment type="cofactor">
    <cofactor evidence="1">
        <name>Mg(2+)</name>
        <dbReference type="ChEBI" id="CHEBI:18420"/>
    </cofactor>
</comment>
<evidence type="ECO:0000313" key="5">
    <source>
        <dbReference type="Proteomes" id="UP000703269"/>
    </source>
</evidence>
<evidence type="ECO:0000256" key="2">
    <source>
        <dbReference type="SAM" id="MobiDB-lite"/>
    </source>
</evidence>
<dbReference type="OrthoDB" id="2986975at2759"/>
<dbReference type="Proteomes" id="UP000703269">
    <property type="component" value="Unassembled WGS sequence"/>
</dbReference>
<dbReference type="Pfam" id="PF05970">
    <property type="entry name" value="PIF1"/>
    <property type="match status" value="1"/>
</dbReference>
<evidence type="ECO:0000313" key="4">
    <source>
        <dbReference type="EMBL" id="GJF00157.1"/>
    </source>
</evidence>
<dbReference type="InterPro" id="IPR051055">
    <property type="entry name" value="PIF1_helicase"/>
</dbReference>
<keyword evidence="1" id="KW-0547">Nucleotide-binding</keyword>
<dbReference type="AlphaFoldDB" id="A0A9P3GSP5"/>
<dbReference type="EC" id="5.6.2.3" evidence="1"/>
<dbReference type="GO" id="GO:0043139">
    <property type="term" value="F:5'-3' DNA helicase activity"/>
    <property type="evidence" value="ECO:0007669"/>
    <property type="project" value="UniProtKB-EC"/>
</dbReference>
<dbReference type="EMBL" id="BPQB01000137">
    <property type="protein sequence ID" value="GJF00157.1"/>
    <property type="molecule type" value="Genomic_DNA"/>
</dbReference>
<dbReference type="InterPro" id="IPR010285">
    <property type="entry name" value="DNA_helicase_pif1-like_DEAD"/>
</dbReference>
<keyword evidence="1" id="KW-0234">DNA repair</keyword>
<dbReference type="GO" id="GO:0005524">
    <property type="term" value="F:ATP binding"/>
    <property type="evidence" value="ECO:0007669"/>
    <property type="project" value="UniProtKB-KW"/>
</dbReference>
<comment type="similarity">
    <text evidence="1">Belongs to the helicase family.</text>
</comment>
<dbReference type="PANTHER" id="PTHR47642:SF6">
    <property type="entry name" value="ATP-DEPENDENT DNA HELICASE"/>
    <property type="match status" value="1"/>
</dbReference>
<reference evidence="4 5" key="1">
    <citation type="submission" date="2021-08" db="EMBL/GenBank/DDBJ databases">
        <title>Draft Genome Sequence of Phanerochaete sordida strain YK-624.</title>
        <authorList>
            <person name="Mori T."/>
            <person name="Dohra H."/>
            <person name="Suzuki T."/>
            <person name="Kawagishi H."/>
            <person name="Hirai H."/>
        </authorList>
    </citation>
    <scope>NUCLEOTIDE SEQUENCE [LARGE SCALE GENOMIC DNA]</scope>
    <source>
        <strain evidence="4 5">YK-624</strain>
    </source>
</reference>
<keyword evidence="1" id="KW-0227">DNA damage</keyword>
<keyword evidence="1" id="KW-0233">DNA recombination</keyword>
<feature type="domain" description="DNA helicase Pif1-like DEAD-box helicase" evidence="3">
    <location>
        <begin position="273"/>
        <end position="411"/>
    </location>
</feature>
<evidence type="ECO:0000256" key="1">
    <source>
        <dbReference type="RuleBase" id="RU363044"/>
    </source>
</evidence>
<dbReference type="SUPFAM" id="SSF52540">
    <property type="entry name" value="P-loop containing nucleoside triphosphate hydrolases"/>
    <property type="match status" value="2"/>
</dbReference>
<organism evidence="4 5">
    <name type="scientific">Phanerochaete sordida</name>
    <dbReference type="NCBI Taxonomy" id="48140"/>
    <lineage>
        <taxon>Eukaryota</taxon>
        <taxon>Fungi</taxon>
        <taxon>Dikarya</taxon>
        <taxon>Basidiomycota</taxon>
        <taxon>Agaricomycotina</taxon>
        <taxon>Agaricomycetes</taxon>
        <taxon>Polyporales</taxon>
        <taxon>Phanerochaetaceae</taxon>
        <taxon>Phanerochaete</taxon>
    </lineage>
</organism>
<sequence>MRFPNRNDPASSAFYSASVLTLLKPWRHLETDLKTANETWEQALDRFLTTSDNETALRRIMGGLQYFHDCLTAAREAGEDDLPEDDYAGAGDGEELEDAPAVSAGDDMSEEGLAAFIRANEIVLRERIYAQNGLNLARAANVFPSSATNTWDVHDAQAVRRADAQSIARMEEWDRQLQEDVQEMNRGREMQQTVEHQPEGTDAGVERIREDDQPQRQHEGEEEQPGVEPMFTEDALRAADPAELEDEQFCAYDIIRWHLGQTLAEQDPPPLRMILYGEGGTGKSKVIQTVTEEFKRQDCAFMLVKAAYTGMAASLIDGKTLHVIGSVGIRDPSNISPETLAKLQAFWKHARYLVIDEYSMISKSFMAVLSKNIDIGRQGAEGHKPGEPFGGVNVILCGDLHQFKPVVCQKGDALFAPASQEQTTDAKVGGELYRSFKLVVILRKQRRVTDPVWRDLLVHLRAGKMKEEHVETLESLVLRPQQTDIDFEEDAAWSQASLVTPRHGVRKLWNDASVRKHCAKTGETLFICPAEDRVKERGRRARPLTLVERYAVAGRLKTKKKQGERGRKDLPWTVELARGMKVLVTNNIETDLDLANGSRGEIVDIILHPDEPEWGTASTVHLKHMPRCILVRMDRTRASQLAGLPPGVIPVQPMESTMQIRLKRNGKTVQRTVRRRQFPVTGAYAFTDYRAQGQTLRYVLVDIATPPSFELTLTNMYVALSRSPGRDTIRLLRPFDRAIFLRRLDPDLETEDERLERLDGETRAWWKAMGGEVRLAECRANAEARRQG</sequence>
<feature type="region of interest" description="Disordered" evidence="2">
    <location>
        <begin position="187"/>
        <end position="228"/>
    </location>
</feature>
<dbReference type="GO" id="GO:0000723">
    <property type="term" value="P:telomere maintenance"/>
    <property type="evidence" value="ECO:0007669"/>
    <property type="project" value="InterPro"/>
</dbReference>
<dbReference type="GO" id="GO:0006310">
    <property type="term" value="P:DNA recombination"/>
    <property type="evidence" value="ECO:0007669"/>
    <property type="project" value="UniProtKB-KW"/>
</dbReference>
<protein>
    <recommendedName>
        <fullName evidence="1">ATP-dependent DNA helicase</fullName>
        <ecNumber evidence="1">5.6.2.3</ecNumber>
    </recommendedName>
</protein>
<keyword evidence="1" id="KW-0067">ATP-binding</keyword>
<keyword evidence="5" id="KW-1185">Reference proteome</keyword>
<dbReference type="PANTHER" id="PTHR47642">
    <property type="entry name" value="ATP-DEPENDENT DNA HELICASE"/>
    <property type="match status" value="1"/>
</dbReference>
<dbReference type="GO" id="GO:0006281">
    <property type="term" value="P:DNA repair"/>
    <property type="evidence" value="ECO:0007669"/>
    <property type="project" value="UniProtKB-KW"/>
</dbReference>
<comment type="caution">
    <text evidence="4">The sequence shown here is derived from an EMBL/GenBank/DDBJ whole genome shotgun (WGS) entry which is preliminary data.</text>
</comment>
<comment type="catalytic activity">
    <reaction evidence="1">
        <text>ATP + H2O = ADP + phosphate + H(+)</text>
        <dbReference type="Rhea" id="RHEA:13065"/>
        <dbReference type="ChEBI" id="CHEBI:15377"/>
        <dbReference type="ChEBI" id="CHEBI:15378"/>
        <dbReference type="ChEBI" id="CHEBI:30616"/>
        <dbReference type="ChEBI" id="CHEBI:43474"/>
        <dbReference type="ChEBI" id="CHEBI:456216"/>
        <dbReference type="EC" id="5.6.2.3"/>
    </reaction>
</comment>
<dbReference type="InterPro" id="IPR027417">
    <property type="entry name" value="P-loop_NTPase"/>
</dbReference>
<dbReference type="Gene3D" id="3.40.50.300">
    <property type="entry name" value="P-loop containing nucleotide triphosphate hydrolases"/>
    <property type="match status" value="1"/>
</dbReference>
<name>A0A9P3GSP5_9APHY</name>
<accession>A0A9P3GSP5</accession>
<feature type="compositionally biased region" description="Basic and acidic residues" evidence="2">
    <location>
        <begin position="196"/>
        <end position="219"/>
    </location>
</feature>